<accession>A0A9Q1HTE5</accession>
<sequence>MSGGVVLKAGGAECANPEGGGGEDAAPAGDAAFDGEAEPRHRQPGPPDRCSSTVRPHHRRDRGRLYEDPGELADSAECAEKRSGEPEQSNGHVKRLRQELSLRPVKINRTGTLTQTCEDK</sequence>
<organism evidence="2 3">
    <name type="scientific">Conger conger</name>
    <name type="common">Conger eel</name>
    <name type="synonym">Muraena conger</name>
    <dbReference type="NCBI Taxonomy" id="82655"/>
    <lineage>
        <taxon>Eukaryota</taxon>
        <taxon>Metazoa</taxon>
        <taxon>Chordata</taxon>
        <taxon>Craniata</taxon>
        <taxon>Vertebrata</taxon>
        <taxon>Euteleostomi</taxon>
        <taxon>Actinopterygii</taxon>
        <taxon>Neopterygii</taxon>
        <taxon>Teleostei</taxon>
        <taxon>Anguilliformes</taxon>
        <taxon>Congridae</taxon>
        <taxon>Conger</taxon>
    </lineage>
</organism>
<evidence type="ECO:0000313" key="3">
    <source>
        <dbReference type="Proteomes" id="UP001152803"/>
    </source>
</evidence>
<feature type="region of interest" description="Disordered" evidence="1">
    <location>
        <begin position="1"/>
        <end position="102"/>
    </location>
</feature>
<name>A0A9Q1HTE5_CONCO</name>
<evidence type="ECO:0000256" key="1">
    <source>
        <dbReference type="SAM" id="MobiDB-lite"/>
    </source>
</evidence>
<comment type="caution">
    <text evidence="2">The sequence shown here is derived from an EMBL/GenBank/DDBJ whole genome shotgun (WGS) entry which is preliminary data.</text>
</comment>
<dbReference type="AlphaFoldDB" id="A0A9Q1HTE5"/>
<proteinExistence type="predicted"/>
<dbReference type="Proteomes" id="UP001152803">
    <property type="component" value="Unassembled WGS sequence"/>
</dbReference>
<evidence type="ECO:0000313" key="2">
    <source>
        <dbReference type="EMBL" id="KAJ8260615.1"/>
    </source>
</evidence>
<gene>
    <name evidence="2" type="ORF">COCON_G00163380</name>
</gene>
<protein>
    <submittedName>
        <fullName evidence="2">Uncharacterized protein</fullName>
    </submittedName>
</protein>
<reference evidence="2" key="1">
    <citation type="journal article" date="2023" name="Science">
        <title>Genome structures resolve the early diversification of teleost fishes.</title>
        <authorList>
            <person name="Parey E."/>
            <person name="Louis A."/>
            <person name="Montfort J."/>
            <person name="Bouchez O."/>
            <person name="Roques C."/>
            <person name="Iampietro C."/>
            <person name="Lluch J."/>
            <person name="Castinel A."/>
            <person name="Donnadieu C."/>
            <person name="Desvignes T."/>
            <person name="Floi Bucao C."/>
            <person name="Jouanno E."/>
            <person name="Wen M."/>
            <person name="Mejri S."/>
            <person name="Dirks R."/>
            <person name="Jansen H."/>
            <person name="Henkel C."/>
            <person name="Chen W.J."/>
            <person name="Zahm M."/>
            <person name="Cabau C."/>
            <person name="Klopp C."/>
            <person name="Thompson A.W."/>
            <person name="Robinson-Rechavi M."/>
            <person name="Braasch I."/>
            <person name="Lecointre G."/>
            <person name="Bobe J."/>
            <person name="Postlethwait J.H."/>
            <person name="Berthelot C."/>
            <person name="Roest Crollius H."/>
            <person name="Guiguen Y."/>
        </authorList>
    </citation>
    <scope>NUCLEOTIDE SEQUENCE</scope>
    <source>
        <strain evidence="2">Concon-B</strain>
    </source>
</reference>
<dbReference type="EMBL" id="JAFJMO010000012">
    <property type="protein sequence ID" value="KAJ8260615.1"/>
    <property type="molecule type" value="Genomic_DNA"/>
</dbReference>
<keyword evidence="3" id="KW-1185">Reference proteome</keyword>
<feature type="compositionally biased region" description="Low complexity" evidence="1">
    <location>
        <begin position="24"/>
        <end position="34"/>
    </location>
</feature>